<name>A0AAE1V035_9SOLA</name>
<evidence type="ECO:0008006" key="4">
    <source>
        <dbReference type="Google" id="ProtNLM"/>
    </source>
</evidence>
<protein>
    <recommendedName>
        <fullName evidence="4">SWIM-type domain-containing protein</fullName>
    </recommendedName>
</protein>
<proteinExistence type="predicted"/>
<accession>A0AAE1V035</accession>
<evidence type="ECO:0000313" key="3">
    <source>
        <dbReference type="Proteomes" id="UP001291623"/>
    </source>
</evidence>
<feature type="compositionally biased region" description="Basic residues" evidence="1">
    <location>
        <begin position="180"/>
        <end position="190"/>
    </location>
</feature>
<feature type="compositionally biased region" description="Low complexity" evidence="1">
    <location>
        <begin position="124"/>
        <end position="137"/>
    </location>
</feature>
<reference evidence="2" key="1">
    <citation type="submission" date="2023-12" db="EMBL/GenBank/DDBJ databases">
        <title>Genome assembly of Anisodus tanguticus.</title>
        <authorList>
            <person name="Wang Y.-J."/>
        </authorList>
    </citation>
    <scope>NUCLEOTIDE SEQUENCE</scope>
    <source>
        <strain evidence="2">KB-2021</strain>
        <tissue evidence="2">Leaf</tissue>
    </source>
</reference>
<keyword evidence="3" id="KW-1185">Reference proteome</keyword>
<dbReference type="EMBL" id="JAVYJV010000019">
    <property type="protein sequence ID" value="KAK4345656.1"/>
    <property type="molecule type" value="Genomic_DNA"/>
</dbReference>
<feature type="region of interest" description="Disordered" evidence="1">
    <location>
        <begin position="68"/>
        <end position="87"/>
    </location>
</feature>
<feature type="region of interest" description="Disordered" evidence="1">
    <location>
        <begin position="102"/>
        <end position="190"/>
    </location>
</feature>
<comment type="caution">
    <text evidence="2">The sequence shown here is derived from an EMBL/GenBank/DDBJ whole genome shotgun (WGS) entry which is preliminary data.</text>
</comment>
<evidence type="ECO:0000313" key="2">
    <source>
        <dbReference type="EMBL" id="KAK4345656.1"/>
    </source>
</evidence>
<evidence type="ECO:0000256" key="1">
    <source>
        <dbReference type="SAM" id="MobiDB-lite"/>
    </source>
</evidence>
<organism evidence="2 3">
    <name type="scientific">Anisodus tanguticus</name>
    <dbReference type="NCBI Taxonomy" id="243964"/>
    <lineage>
        <taxon>Eukaryota</taxon>
        <taxon>Viridiplantae</taxon>
        <taxon>Streptophyta</taxon>
        <taxon>Embryophyta</taxon>
        <taxon>Tracheophyta</taxon>
        <taxon>Spermatophyta</taxon>
        <taxon>Magnoliopsida</taxon>
        <taxon>eudicotyledons</taxon>
        <taxon>Gunneridae</taxon>
        <taxon>Pentapetalae</taxon>
        <taxon>asterids</taxon>
        <taxon>lamiids</taxon>
        <taxon>Solanales</taxon>
        <taxon>Solanaceae</taxon>
        <taxon>Solanoideae</taxon>
        <taxon>Hyoscyameae</taxon>
        <taxon>Anisodus</taxon>
    </lineage>
</organism>
<feature type="compositionally biased region" description="Polar residues" evidence="1">
    <location>
        <begin position="155"/>
        <end position="175"/>
    </location>
</feature>
<gene>
    <name evidence="2" type="ORF">RND71_035832</name>
</gene>
<dbReference type="AlphaFoldDB" id="A0AAE1V035"/>
<dbReference type="Proteomes" id="UP001291623">
    <property type="component" value="Unassembled WGS sequence"/>
</dbReference>
<sequence length="190" mass="21203">MLKGIPCCHAIAALHFKKLEHIHYVAHWYTKETYFKIYNSFIQPVTNMKMWPKSTNTPVLPHVIKKLTGIPKKNRRNEQTENKTGKLSKRYVEMTCSMFHTKGHNTKSFPMNPQSTRGRERGKGTTSSSTRSSVGSSEVPSDSQPKRGGGRPRGSTKQSGMRNQSSTMPINSAVITGSLGHHKPRPGGVK</sequence>